<dbReference type="GO" id="GO:0051082">
    <property type="term" value="F:unfolded protein binding"/>
    <property type="evidence" value="ECO:0000318"/>
    <property type="project" value="GO_Central"/>
</dbReference>
<dbReference type="STRING" id="6669.E9HEP7"/>
<dbReference type="GO" id="GO:0070059">
    <property type="term" value="P:intrinsic apoptotic signaling pathway in response to endoplasmic reticulum stress"/>
    <property type="evidence" value="ECO:0000318"/>
    <property type="project" value="GO_Central"/>
</dbReference>
<evidence type="ECO:0008006" key="3">
    <source>
        <dbReference type="Google" id="ProtNLM"/>
    </source>
</evidence>
<sequence>MSKNPIDCPIVSDTKGSKAWTYPKPAPLNTEAETSTYQRGDVGLFILGCFFHYVLTKGKHPFGDTKSIRERNINDPNHFVYRNDWNPNIFGENDDRRAVTLLKDMIKFNLNDICALDKIFGSRYFLPHNFSKLYGLPGVKPGLCVIFNQLRNLEM</sequence>
<protein>
    <recommendedName>
        <fullName evidence="3">Protein kinase domain-containing protein</fullName>
    </recommendedName>
</protein>
<dbReference type="GO" id="GO:0004674">
    <property type="term" value="F:protein serine/threonine kinase activity"/>
    <property type="evidence" value="ECO:0000318"/>
    <property type="project" value="GO_Central"/>
</dbReference>
<dbReference type="KEGG" id="dpx:DAPPUDRAFT_328759"/>
<dbReference type="GO" id="GO:0004521">
    <property type="term" value="F:RNA endonuclease activity"/>
    <property type="evidence" value="ECO:0000318"/>
    <property type="project" value="GO_Central"/>
</dbReference>
<dbReference type="HOGENOM" id="CLU_1697285_0_0_1"/>
<dbReference type="GO" id="GO:0005783">
    <property type="term" value="C:endoplasmic reticulum"/>
    <property type="evidence" value="ECO:0000318"/>
    <property type="project" value="GO_Central"/>
</dbReference>
<proteinExistence type="predicted"/>
<evidence type="ECO:0000313" key="1">
    <source>
        <dbReference type="EMBL" id="EFX69807.1"/>
    </source>
</evidence>
<dbReference type="EMBL" id="GL732630">
    <property type="protein sequence ID" value="EFX69807.1"/>
    <property type="molecule type" value="Genomic_DNA"/>
</dbReference>
<dbReference type="InParanoid" id="E9HEP7"/>
<keyword evidence="2" id="KW-1185">Reference proteome</keyword>
<reference evidence="1 2" key="1">
    <citation type="journal article" date="2011" name="Science">
        <title>The ecoresponsive genome of Daphnia pulex.</title>
        <authorList>
            <person name="Colbourne J.K."/>
            <person name="Pfrender M.E."/>
            <person name="Gilbert D."/>
            <person name="Thomas W.K."/>
            <person name="Tucker A."/>
            <person name="Oakley T.H."/>
            <person name="Tokishita S."/>
            <person name="Aerts A."/>
            <person name="Arnold G.J."/>
            <person name="Basu M.K."/>
            <person name="Bauer D.J."/>
            <person name="Caceres C.E."/>
            <person name="Carmel L."/>
            <person name="Casola C."/>
            <person name="Choi J.H."/>
            <person name="Detter J.C."/>
            <person name="Dong Q."/>
            <person name="Dusheyko S."/>
            <person name="Eads B.D."/>
            <person name="Frohlich T."/>
            <person name="Geiler-Samerotte K.A."/>
            <person name="Gerlach D."/>
            <person name="Hatcher P."/>
            <person name="Jogdeo S."/>
            <person name="Krijgsveld J."/>
            <person name="Kriventseva E.V."/>
            <person name="Kultz D."/>
            <person name="Laforsch C."/>
            <person name="Lindquist E."/>
            <person name="Lopez J."/>
            <person name="Manak J.R."/>
            <person name="Muller J."/>
            <person name="Pangilinan J."/>
            <person name="Patwardhan R.P."/>
            <person name="Pitluck S."/>
            <person name="Pritham E.J."/>
            <person name="Rechtsteiner A."/>
            <person name="Rho M."/>
            <person name="Rogozin I.B."/>
            <person name="Sakarya O."/>
            <person name="Salamov A."/>
            <person name="Schaack S."/>
            <person name="Shapiro H."/>
            <person name="Shiga Y."/>
            <person name="Skalitzky C."/>
            <person name="Smith Z."/>
            <person name="Souvorov A."/>
            <person name="Sung W."/>
            <person name="Tang Z."/>
            <person name="Tsuchiya D."/>
            <person name="Tu H."/>
            <person name="Vos H."/>
            <person name="Wang M."/>
            <person name="Wolf Y.I."/>
            <person name="Yamagata H."/>
            <person name="Yamada T."/>
            <person name="Ye Y."/>
            <person name="Shaw J.R."/>
            <person name="Andrews J."/>
            <person name="Crease T.J."/>
            <person name="Tang H."/>
            <person name="Lucas S.M."/>
            <person name="Robertson H.M."/>
            <person name="Bork P."/>
            <person name="Koonin E.V."/>
            <person name="Zdobnov E.M."/>
            <person name="Grigoriev I.V."/>
            <person name="Lynch M."/>
            <person name="Boore J.L."/>
        </authorList>
    </citation>
    <scope>NUCLEOTIDE SEQUENCE [LARGE SCALE GENOMIC DNA]</scope>
</reference>
<gene>
    <name evidence="1" type="ORF">DAPPUDRAFT_328759</name>
</gene>
<dbReference type="GO" id="GO:0036498">
    <property type="term" value="P:IRE1-mediated unfolded protein response"/>
    <property type="evidence" value="ECO:0000318"/>
    <property type="project" value="GO_Central"/>
</dbReference>
<dbReference type="OrthoDB" id="6044770at2759"/>
<accession>E9HEP7</accession>
<organism evidence="1 2">
    <name type="scientific">Daphnia pulex</name>
    <name type="common">Water flea</name>
    <dbReference type="NCBI Taxonomy" id="6669"/>
    <lineage>
        <taxon>Eukaryota</taxon>
        <taxon>Metazoa</taxon>
        <taxon>Ecdysozoa</taxon>
        <taxon>Arthropoda</taxon>
        <taxon>Crustacea</taxon>
        <taxon>Branchiopoda</taxon>
        <taxon>Diplostraca</taxon>
        <taxon>Cladocera</taxon>
        <taxon>Anomopoda</taxon>
        <taxon>Daphniidae</taxon>
        <taxon>Daphnia</taxon>
    </lineage>
</organism>
<dbReference type="AlphaFoldDB" id="E9HEP7"/>
<name>E9HEP7_DAPPU</name>
<evidence type="ECO:0000313" key="2">
    <source>
        <dbReference type="Proteomes" id="UP000000305"/>
    </source>
</evidence>
<dbReference type="Proteomes" id="UP000000305">
    <property type="component" value="Unassembled WGS sequence"/>
</dbReference>